<reference evidence="1" key="1">
    <citation type="submission" date="2014-09" db="EMBL/GenBank/DDBJ databases">
        <authorList>
            <person name="Magalhaes I.L.F."/>
            <person name="Oliveira U."/>
            <person name="Santos F.R."/>
            <person name="Vidigal T.H.D.A."/>
            <person name="Brescovit A.D."/>
            <person name="Santos A.J."/>
        </authorList>
    </citation>
    <scope>NUCLEOTIDE SEQUENCE</scope>
    <source>
        <tissue evidence="1">Shoot tissue taken approximately 20 cm above the soil surface</tissue>
    </source>
</reference>
<sequence>MEGILKHKSKRYCFLVSRLDSRESALNVITPKTTPIACKIAAVAPKLSECVMRKW</sequence>
<dbReference type="EMBL" id="GBRH01168039">
    <property type="protein sequence ID" value="JAE29857.1"/>
    <property type="molecule type" value="Transcribed_RNA"/>
</dbReference>
<reference evidence="1" key="2">
    <citation type="journal article" date="2015" name="Data Brief">
        <title>Shoot transcriptome of the giant reed, Arundo donax.</title>
        <authorList>
            <person name="Barrero R.A."/>
            <person name="Guerrero F.D."/>
            <person name="Moolhuijzen P."/>
            <person name="Goolsby J.A."/>
            <person name="Tidwell J."/>
            <person name="Bellgard S.E."/>
            <person name="Bellgard M.I."/>
        </authorList>
    </citation>
    <scope>NUCLEOTIDE SEQUENCE</scope>
    <source>
        <tissue evidence="1">Shoot tissue taken approximately 20 cm above the soil surface</tissue>
    </source>
</reference>
<proteinExistence type="predicted"/>
<organism evidence="1">
    <name type="scientific">Arundo donax</name>
    <name type="common">Giant reed</name>
    <name type="synonym">Donax arundinaceus</name>
    <dbReference type="NCBI Taxonomy" id="35708"/>
    <lineage>
        <taxon>Eukaryota</taxon>
        <taxon>Viridiplantae</taxon>
        <taxon>Streptophyta</taxon>
        <taxon>Embryophyta</taxon>
        <taxon>Tracheophyta</taxon>
        <taxon>Spermatophyta</taxon>
        <taxon>Magnoliopsida</taxon>
        <taxon>Liliopsida</taxon>
        <taxon>Poales</taxon>
        <taxon>Poaceae</taxon>
        <taxon>PACMAD clade</taxon>
        <taxon>Arundinoideae</taxon>
        <taxon>Arundineae</taxon>
        <taxon>Arundo</taxon>
    </lineage>
</organism>
<dbReference type="AlphaFoldDB" id="A0A0A9GZA4"/>
<accession>A0A0A9GZA4</accession>
<name>A0A0A9GZA4_ARUDO</name>
<evidence type="ECO:0000313" key="1">
    <source>
        <dbReference type="EMBL" id="JAE29857.1"/>
    </source>
</evidence>
<protein>
    <submittedName>
        <fullName evidence="1">Uncharacterized protein</fullName>
    </submittedName>
</protein>